<keyword evidence="4" id="KW-0378">Hydrolase</keyword>
<dbReference type="STRING" id="1871336.BBG48_10605"/>
<dbReference type="OrthoDB" id="9813074at2"/>
<keyword evidence="3 7" id="KW-0812">Transmembrane</keyword>
<feature type="transmembrane region" description="Helical" evidence="7">
    <location>
        <begin position="200"/>
        <end position="224"/>
    </location>
</feature>
<evidence type="ECO:0000313" key="11">
    <source>
        <dbReference type="Proteomes" id="UP000093352"/>
    </source>
</evidence>
<comment type="caution">
    <text evidence="9">The sequence shown here is derived from an EMBL/GenBank/DDBJ whole genome shotgun (WGS) entry which is preliminary data.</text>
</comment>
<evidence type="ECO:0000313" key="9">
    <source>
        <dbReference type="EMBL" id="RDY21322.1"/>
    </source>
</evidence>
<dbReference type="AlphaFoldDB" id="A0A371ILF6"/>
<dbReference type="SUPFAM" id="SSF144091">
    <property type="entry name" value="Rhomboid-like"/>
    <property type="match status" value="1"/>
</dbReference>
<evidence type="ECO:0000256" key="3">
    <source>
        <dbReference type="ARBA" id="ARBA00022692"/>
    </source>
</evidence>
<dbReference type="InterPro" id="IPR022764">
    <property type="entry name" value="Peptidase_S54_rhomboid_dom"/>
</dbReference>
<feature type="transmembrane region" description="Helical" evidence="7">
    <location>
        <begin position="91"/>
        <end position="111"/>
    </location>
</feature>
<protein>
    <submittedName>
        <fullName evidence="10">Rhomboid family intramembrane serine protease</fullName>
    </submittedName>
    <submittedName>
        <fullName evidence="9">Rhomboid family protein</fullName>
    </submittedName>
</protein>
<reference evidence="9 11" key="1">
    <citation type="journal article" date="2016" name="Genome Announc.">
        <title>Draft Genome Sequence of Criibacterium bergeronii gen. nov., sp. nov., Strain CCRI-22567T, Isolated from a Vaginal Sample from a Woman with Bacterial Vaginosis.</title>
        <authorList>
            <person name="Maheux A.F."/>
            <person name="Berube E."/>
            <person name="Boudreau D.K."/>
            <person name="Raymond F."/>
            <person name="Corbeil J."/>
            <person name="Roy P.H."/>
            <person name="Boissinot M."/>
            <person name="Omar R.F."/>
        </authorList>
    </citation>
    <scope>NUCLEOTIDE SEQUENCE [LARGE SCALE GENOMIC DNA]</scope>
    <source>
        <strain evidence="9 11">CCRI-22567</strain>
    </source>
</reference>
<organism evidence="9 11">
    <name type="scientific">Criibacterium bergeronii</name>
    <dbReference type="NCBI Taxonomy" id="1871336"/>
    <lineage>
        <taxon>Bacteria</taxon>
        <taxon>Bacillati</taxon>
        <taxon>Bacillota</taxon>
        <taxon>Clostridia</taxon>
        <taxon>Peptostreptococcales</taxon>
        <taxon>Filifactoraceae</taxon>
        <taxon>Criibacterium</taxon>
    </lineage>
</organism>
<feature type="transmembrane region" description="Helical" evidence="7">
    <location>
        <begin position="169"/>
        <end position="188"/>
    </location>
</feature>
<dbReference type="PANTHER" id="PTHR43731">
    <property type="entry name" value="RHOMBOID PROTEASE"/>
    <property type="match status" value="1"/>
</dbReference>
<evidence type="ECO:0000256" key="2">
    <source>
        <dbReference type="ARBA" id="ARBA00009045"/>
    </source>
</evidence>
<proteinExistence type="inferred from homology"/>
<evidence type="ECO:0000256" key="1">
    <source>
        <dbReference type="ARBA" id="ARBA00004141"/>
    </source>
</evidence>
<dbReference type="Proteomes" id="UP000319424">
    <property type="component" value="Unassembled WGS sequence"/>
</dbReference>
<comment type="subcellular location">
    <subcellularLocation>
        <location evidence="1">Membrane</location>
        <topology evidence="1">Multi-pass membrane protein</topology>
    </subcellularLocation>
</comment>
<name>A0A371ILF6_9FIRM</name>
<dbReference type="EMBL" id="MBEW02000008">
    <property type="protein sequence ID" value="RDY21322.1"/>
    <property type="molecule type" value="Genomic_DNA"/>
</dbReference>
<dbReference type="Gene3D" id="1.20.1540.10">
    <property type="entry name" value="Rhomboid-like"/>
    <property type="match status" value="1"/>
</dbReference>
<keyword evidence="11" id="KW-1185">Reference proteome</keyword>
<dbReference type="GO" id="GO:0016020">
    <property type="term" value="C:membrane"/>
    <property type="evidence" value="ECO:0007669"/>
    <property type="project" value="UniProtKB-SubCell"/>
</dbReference>
<reference evidence="10 12" key="3">
    <citation type="submission" date="2019-07" db="EMBL/GenBank/DDBJ databases">
        <title>Criibacterium bergeronii gen. nov., sp. nov. isolated from human clinical samples.</title>
        <authorList>
            <person name="Maheux A.F."/>
            <person name="Boudreau D.K."/>
            <person name="Berube E."/>
            <person name="Brodeur S."/>
            <person name="Bernard K.A."/>
            <person name="Abed J.Y."/>
            <person name="Ducrey E."/>
            <person name="Guay E.F."/>
            <person name="Raymond F."/>
            <person name="Corbeil J."/>
            <person name="Domingo M.-C."/>
            <person name="Roy P.H."/>
            <person name="Boissinot M."/>
            <person name="Tocheva E.I."/>
            <person name="Omar R.F."/>
        </authorList>
    </citation>
    <scope>NUCLEOTIDE SEQUENCE [LARGE SCALE GENOMIC DNA]</scope>
    <source>
        <strain evidence="10 12">CCRI-24246</strain>
    </source>
</reference>
<feature type="transmembrane region" description="Helical" evidence="7">
    <location>
        <begin position="117"/>
        <end position="136"/>
    </location>
</feature>
<keyword evidence="6 7" id="KW-0472">Membrane</keyword>
<gene>
    <name evidence="9" type="ORF">BBG48_005175</name>
    <name evidence="10" type="ORF">FL857_02945</name>
</gene>
<sequence length="225" mass="25048">MINKKITAIDAIIVVNVIIFLIMTLAGGTTNTEVLLRFGAMYKPYIIVDGEFYRFITAMFIHIGLVHLLMNMFVLKTMGPTFERLFGTKNFVIIYILSGIMGNIMGFGFGSVRSVEAGASTSIYGLMGIILGLYFFYKEESNIKYFAKQYFPFIVISLIYSITDPRVSVLGHLGGLIGGFLMTGIFDIPYHKLPTKTHIIFSAAYVVLGAIFLLIGYITAFTLAY</sequence>
<dbReference type="Pfam" id="PF01694">
    <property type="entry name" value="Rhomboid"/>
    <property type="match status" value="1"/>
</dbReference>
<feature type="domain" description="Peptidase S54 rhomboid" evidence="8">
    <location>
        <begin position="50"/>
        <end position="185"/>
    </location>
</feature>
<dbReference type="PANTHER" id="PTHR43731:SF14">
    <property type="entry name" value="PRESENILIN-ASSOCIATED RHOMBOID-LIKE PROTEIN, MITOCHONDRIAL"/>
    <property type="match status" value="1"/>
</dbReference>
<evidence type="ECO:0000256" key="6">
    <source>
        <dbReference type="ARBA" id="ARBA00023136"/>
    </source>
</evidence>
<dbReference type="RefSeq" id="WP_068913463.1">
    <property type="nucleotide sequence ID" value="NZ_MBEW02000008.1"/>
</dbReference>
<keyword evidence="10" id="KW-0645">Protease</keyword>
<reference evidence="9" key="2">
    <citation type="submission" date="2018-07" db="EMBL/GenBank/DDBJ databases">
        <authorList>
            <person name="Quirk P.G."/>
            <person name="Krulwich T.A."/>
        </authorList>
    </citation>
    <scope>NUCLEOTIDE SEQUENCE</scope>
    <source>
        <strain evidence="9">CCRI-22567</strain>
    </source>
</reference>
<dbReference type="GO" id="GO:0004252">
    <property type="term" value="F:serine-type endopeptidase activity"/>
    <property type="evidence" value="ECO:0007669"/>
    <property type="project" value="InterPro"/>
</dbReference>
<evidence type="ECO:0000313" key="10">
    <source>
        <dbReference type="EMBL" id="TRW27968.1"/>
    </source>
</evidence>
<evidence type="ECO:0000256" key="7">
    <source>
        <dbReference type="SAM" id="Phobius"/>
    </source>
</evidence>
<keyword evidence="5 7" id="KW-1133">Transmembrane helix</keyword>
<dbReference type="Proteomes" id="UP000093352">
    <property type="component" value="Unassembled WGS sequence"/>
</dbReference>
<dbReference type="EMBL" id="VJXW01000003">
    <property type="protein sequence ID" value="TRW27968.1"/>
    <property type="molecule type" value="Genomic_DNA"/>
</dbReference>
<dbReference type="InterPro" id="IPR035952">
    <property type="entry name" value="Rhomboid-like_sf"/>
</dbReference>
<dbReference type="InterPro" id="IPR050925">
    <property type="entry name" value="Rhomboid_protease_S54"/>
</dbReference>
<feature type="transmembrane region" description="Helical" evidence="7">
    <location>
        <begin position="52"/>
        <end position="70"/>
    </location>
</feature>
<accession>A0A371ILF6</accession>
<evidence type="ECO:0000256" key="5">
    <source>
        <dbReference type="ARBA" id="ARBA00022989"/>
    </source>
</evidence>
<evidence type="ECO:0000313" key="12">
    <source>
        <dbReference type="Proteomes" id="UP000319424"/>
    </source>
</evidence>
<comment type="similarity">
    <text evidence="2">Belongs to the peptidase S54 family.</text>
</comment>
<feature type="transmembrane region" description="Helical" evidence="7">
    <location>
        <begin position="12"/>
        <end position="32"/>
    </location>
</feature>
<dbReference type="GO" id="GO:0006508">
    <property type="term" value="P:proteolysis"/>
    <property type="evidence" value="ECO:0007669"/>
    <property type="project" value="UniProtKB-KW"/>
</dbReference>
<evidence type="ECO:0000259" key="8">
    <source>
        <dbReference type="Pfam" id="PF01694"/>
    </source>
</evidence>
<evidence type="ECO:0000256" key="4">
    <source>
        <dbReference type="ARBA" id="ARBA00022801"/>
    </source>
</evidence>